<dbReference type="PANTHER" id="PTHR42996:SF1">
    <property type="entry name" value="PHOSPHATE-BINDING PROTEIN PSTS"/>
    <property type="match status" value="1"/>
</dbReference>
<dbReference type="EMBL" id="AP023359">
    <property type="protein sequence ID" value="BCJ68303.1"/>
    <property type="molecule type" value="Genomic_DNA"/>
</dbReference>
<feature type="domain" description="PBP" evidence="5">
    <location>
        <begin position="30"/>
        <end position="341"/>
    </location>
</feature>
<sequence length="536" mass="57182">MKRRGRLTGAVLAILVAVTTPAAPAFAVPYEQVEGTGSTWSANALQQWVTGVQATGNRVVYTANGSSAGRRDFSNSQSDFGVSEIPYQTRPDPRTGVVEEARREFAYMPIVAGGTSFMYHIKVGGKLYRDLRLSGETIAGIFTNRITKWNDPAITRDNNGRALPAIDIVPVVRSDGSGTTAQFSLWMDKQHQRQWRDYCDCQGLTSYYPRTGRQVAQSGSDNVANYVAAGSGNGTIGYVEYSYARNKNFPVAKMLNRAGYYVGPTDHNVAVALQEARINTDRSNPREYLTQILDGVYASNDKRSYPLSSYSYMILPVAADDRRMTPGRARALADYAYYSICEGQRNAGQLGYSPLPRNLVQAGFEQIARIAKLAAEDRTDKDFANCPNPTFDPRNPNVNKLAREAPNPPECDRQGQGPCGAAGGGGPRPTGTASPPPGGTPQGGVPSAGPSPSASAGTSPVDADGDGVADVDPETGQPILAGGGGGDLVGSATEVAAFRQDGGRWVPLLAAGLVLLVVLLPALVTRSLTRRPEARR</sequence>
<organism evidence="6 7">
    <name type="scientific">Polymorphospora rubra</name>
    <dbReference type="NCBI Taxonomy" id="338584"/>
    <lineage>
        <taxon>Bacteria</taxon>
        <taxon>Bacillati</taxon>
        <taxon>Actinomycetota</taxon>
        <taxon>Actinomycetes</taxon>
        <taxon>Micromonosporales</taxon>
        <taxon>Micromonosporaceae</taxon>
        <taxon>Polymorphospora</taxon>
    </lineage>
</organism>
<dbReference type="KEGG" id="pry:Prubr_53240"/>
<comment type="similarity">
    <text evidence="1">Belongs to the PstS family.</text>
</comment>
<dbReference type="Gene3D" id="3.40.190.10">
    <property type="entry name" value="Periplasmic binding protein-like II"/>
    <property type="match status" value="2"/>
</dbReference>
<dbReference type="AlphaFoldDB" id="A0A810N9Q5"/>
<feature type="compositionally biased region" description="Gly residues" evidence="2">
    <location>
        <begin position="417"/>
        <end position="428"/>
    </location>
</feature>
<feature type="chain" id="PRO_5032319204" description="PBP domain-containing protein" evidence="4">
    <location>
        <begin position="28"/>
        <end position="536"/>
    </location>
</feature>
<feature type="compositionally biased region" description="Acidic residues" evidence="2">
    <location>
        <begin position="463"/>
        <end position="473"/>
    </location>
</feature>
<feature type="signal peptide" evidence="4">
    <location>
        <begin position="1"/>
        <end position="27"/>
    </location>
</feature>
<proteinExistence type="inferred from homology"/>
<evidence type="ECO:0000256" key="2">
    <source>
        <dbReference type="SAM" id="MobiDB-lite"/>
    </source>
</evidence>
<evidence type="ECO:0000313" key="6">
    <source>
        <dbReference type="EMBL" id="BCJ68303.1"/>
    </source>
</evidence>
<dbReference type="RefSeq" id="WP_212817570.1">
    <property type="nucleotide sequence ID" value="NZ_AP023359.1"/>
</dbReference>
<dbReference type="InterPro" id="IPR050962">
    <property type="entry name" value="Phosphate-bind_PstS"/>
</dbReference>
<name>A0A810N9Q5_9ACTN</name>
<accession>A0A810N9Q5</accession>
<evidence type="ECO:0000256" key="3">
    <source>
        <dbReference type="SAM" id="Phobius"/>
    </source>
</evidence>
<feature type="compositionally biased region" description="Low complexity" evidence="2">
    <location>
        <begin position="443"/>
        <end position="462"/>
    </location>
</feature>
<keyword evidence="3" id="KW-0472">Membrane</keyword>
<dbReference type="Proteomes" id="UP000680866">
    <property type="component" value="Chromosome"/>
</dbReference>
<evidence type="ECO:0000259" key="5">
    <source>
        <dbReference type="Pfam" id="PF12849"/>
    </source>
</evidence>
<evidence type="ECO:0000256" key="4">
    <source>
        <dbReference type="SAM" id="SignalP"/>
    </source>
</evidence>
<evidence type="ECO:0000313" key="7">
    <source>
        <dbReference type="Proteomes" id="UP000680866"/>
    </source>
</evidence>
<evidence type="ECO:0000256" key="1">
    <source>
        <dbReference type="ARBA" id="ARBA00008725"/>
    </source>
</evidence>
<feature type="region of interest" description="Disordered" evidence="2">
    <location>
        <begin position="380"/>
        <end position="485"/>
    </location>
</feature>
<protein>
    <recommendedName>
        <fullName evidence="5">PBP domain-containing protein</fullName>
    </recommendedName>
</protein>
<feature type="transmembrane region" description="Helical" evidence="3">
    <location>
        <begin position="505"/>
        <end position="525"/>
    </location>
</feature>
<keyword evidence="3" id="KW-0812">Transmembrane</keyword>
<dbReference type="SUPFAM" id="SSF53850">
    <property type="entry name" value="Periplasmic binding protein-like II"/>
    <property type="match status" value="1"/>
</dbReference>
<keyword evidence="3" id="KW-1133">Transmembrane helix</keyword>
<keyword evidence="7" id="KW-1185">Reference proteome</keyword>
<gene>
    <name evidence="6" type="ORF">Prubr_53240</name>
</gene>
<reference evidence="6" key="1">
    <citation type="submission" date="2020-08" db="EMBL/GenBank/DDBJ databases">
        <title>Whole genome shotgun sequence of Polymorphospora rubra NBRC 101157.</title>
        <authorList>
            <person name="Komaki H."/>
            <person name="Tamura T."/>
        </authorList>
    </citation>
    <scope>NUCLEOTIDE SEQUENCE</scope>
    <source>
        <strain evidence="6">NBRC 101157</strain>
    </source>
</reference>
<dbReference type="InterPro" id="IPR024370">
    <property type="entry name" value="PBP_domain"/>
</dbReference>
<dbReference type="PANTHER" id="PTHR42996">
    <property type="entry name" value="PHOSPHATE-BINDING PROTEIN PSTS"/>
    <property type="match status" value="1"/>
</dbReference>
<keyword evidence="4" id="KW-0732">Signal</keyword>
<dbReference type="CDD" id="cd13565">
    <property type="entry name" value="PBP2_PstS"/>
    <property type="match status" value="1"/>
</dbReference>
<dbReference type="Pfam" id="PF12849">
    <property type="entry name" value="PBP_like_2"/>
    <property type="match status" value="1"/>
</dbReference>